<protein>
    <submittedName>
        <fullName evidence="2">Uncharacterized protein</fullName>
    </submittedName>
</protein>
<gene>
    <name evidence="2" type="ORF">E2C01_074031</name>
</gene>
<dbReference type="EMBL" id="VSRR010051308">
    <property type="protein sequence ID" value="MPC79502.1"/>
    <property type="molecule type" value="Genomic_DNA"/>
</dbReference>
<proteinExistence type="predicted"/>
<dbReference type="AlphaFoldDB" id="A0A5B7I6Z1"/>
<accession>A0A5B7I6Z1</accession>
<evidence type="ECO:0000313" key="3">
    <source>
        <dbReference type="Proteomes" id="UP000324222"/>
    </source>
</evidence>
<keyword evidence="3" id="KW-1185">Reference proteome</keyword>
<sequence>MSSAERESPDVSGRSRVRPSHLTAGTLRLQGLPDLLGRGAADWEAGQCGRGGVCLVVRPESAPTPAPP</sequence>
<name>A0A5B7I6Z1_PORTR</name>
<evidence type="ECO:0000256" key="1">
    <source>
        <dbReference type="SAM" id="MobiDB-lite"/>
    </source>
</evidence>
<evidence type="ECO:0000313" key="2">
    <source>
        <dbReference type="EMBL" id="MPC79502.1"/>
    </source>
</evidence>
<reference evidence="2 3" key="1">
    <citation type="submission" date="2019-05" db="EMBL/GenBank/DDBJ databases">
        <title>Another draft genome of Portunus trituberculatus and its Hox gene families provides insights of decapod evolution.</title>
        <authorList>
            <person name="Jeong J.-H."/>
            <person name="Song I."/>
            <person name="Kim S."/>
            <person name="Choi T."/>
            <person name="Kim D."/>
            <person name="Ryu S."/>
            <person name="Kim W."/>
        </authorList>
    </citation>
    <scope>NUCLEOTIDE SEQUENCE [LARGE SCALE GENOMIC DNA]</scope>
    <source>
        <tissue evidence="2">Muscle</tissue>
    </source>
</reference>
<organism evidence="2 3">
    <name type="scientific">Portunus trituberculatus</name>
    <name type="common">Swimming crab</name>
    <name type="synonym">Neptunus trituberculatus</name>
    <dbReference type="NCBI Taxonomy" id="210409"/>
    <lineage>
        <taxon>Eukaryota</taxon>
        <taxon>Metazoa</taxon>
        <taxon>Ecdysozoa</taxon>
        <taxon>Arthropoda</taxon>
        <taxon>Crustacea</taxon>
        <taxon>Multicrustacea</taxon>
        <taxon>Malacostraca</taxon>
        <taxon>Eumalacostraca</taxon>
        <taxon>Eucarida</taxon>
        <taxon>Decapoda</taxon>
        <taxon>Pleocyemata</taxon>
        <taxon>Brachyura</taxon>
        <taxon>Eubrachyura</taxon>
        <taxon>Portunoidea</taxon>
        <taxon>Portunidae</taxon>
        <taxon>Portuninae</taxon>
        <taxon>Portunus</taxon>
    </lineage>
</organism>
<comment type="caution">
    <text evidence="2">The sequence shown here is derived from an EMBL/GenBank/DDBJ whole genome shotgun (WGS) entry which is preliminary data.</text>
</comment>
<dbReference type="Proteomes" id="UP000324222">
    <property type="component" value="Unassembled WGS sequence"/>
</dbReference>
<feature type="region of interest" description="Disordered" evidence="1">
    <location>
        <begin position="1"/>
        <end position="25"/>
    </location>
</feature>